<feature type="domain" description="PA" evidence="10">
    <location>
        <begin position="445"/>
        <end position="520"/>
    </location>
</feature>
<feature type="domain" description="Peptidase S8/S53" evidence="9">
    <location>
        <begin position="158"/>
        <end position="650"/>
    </location>
</feature>
<dbReference type="Gene3D" id="3.50.30.30">
    <property type="match status" value="1"/>
</dbReference>
<dbReference type="PRINTS" id="PR00723">
    <property type="entry name" value="SUBTILISIN"/>
</dbReference>
<dbReference type="CDD" id="cd02120">
    <property type="entry name" value="PA_subtilisin_like"/>
    <property type="match status" value="1"/>
</dbReference>
<dbReference type="Gene3D" id="3.40.50.200">
    <property type="entry name" value="Peptidase S8/S53 domain"/>
    <property type="match status" value="1"/>
</dbReference>
<name>A0A1S2NGD0_9BURK</name>
<dbReference type="Pfam" id="PF02225">
    <property type="entry name" value="PA"/>
    <property type="match status" value="1"/>
</dbReference>
<dbReference type="InterPro" id="IPR037045">
    <property type="entry name" value="S8pro/Inhibitor_I9_sf"/>
</dbReference>
<dbReference type="Gene3D" id="2.60.40.2310">
    <property type="match status" value="1"/>
</dbReference>
<proteinExistence type="inferred from homology"/>
<dbReference type="InterPro" id="IPR003137">
    <property type="entry name" value="PA_domain"/>
</dbReference>
<feature type="active site" description="Charge relay system" evidence="5 6">
    <location>
        <position position="167"/>
    </location>
</feature>
<organism evidence="13 14">
    <name type="scientific">Massilia timonae</name>
    <dbReference type="NCBI Taxonomy" id="47229"/>
    <lineage>
        <taxon>Bacteria</taxon>
        <taxon>Pseudomonadati</taxon>
        <taxon>Pseudomonadota</taxon>
        <taxon>Betaproteobacteria</taxon>
        <taxon>Burkholderiales</taxon>
        <taxon>Oxalobacteraceae</taxon>
        <taxon>Telluria group</taxon>
        <taxon>Massilia</taxon>
    </lineage>
</organism>
<dbReference type="InterPro" id="IPR010259">
    <property type="entry name" value="S8pro/Inhibitor_I9"/>
</dbReference>
<evidence type="ECO:0000259" key="9">
    <source>
        <dbReference type="Pfam" id="PF00082"/>
    </source>
</evidence>
<feature type="domain" description="Inhibitor I9" evidence="11">
    <location>
        <begin position="30"/>
        <end position="130"/>
    </location>
</feature>
<protein>
    <submittedName>
        <fullName evidence="13">Subtilisin-like protease domain protein</fullName>
    </submittedName>
</protein>
<dbReference type="GO" id="GO:0006508">
    <property type="term" value="P:proteolysis"/>
    <property type="evidence" value="ECO:0007669"/>
    <property type="project" value="UniProtKB-KW"/>
</dbReference>
<reference evidence="13 14" key="1">
    <citation type="submission" date="2014-10" db="EMBL/GenBank/DDBJ databases">
        <authorList>
            <person name="Seo M.-J."/>
            <person name="Seok Y.J."/>
            <person name="Cha I.-T."/>
        </authorList>
    </citation>
    <scope>NUCLEOTIDE SEQUENCE [LARGE SCALE GENOMIC DNA]</scope>
    <source>
        <strain evidence="13 14">NEU</strain>
    </source>
</reference>
<dbReference type="InterPro" id="IPR041469">
    <property type="entry name" value="Subtilisin-like_FN3"/>
</dbReference>
<evidence type="ECO:0000256" key="1">
    <source>
        <dbReference type="ARBA" id="ARBA00011073"/>
    </source>
</evidence>
<keyword evidence="8" id="KW-0732">Signal</keyword>
<dbReference type="InterPro" id="IPR023828">
    <property type="entry name" value="Peptidase_S8_Ser-AS"/>
</dbReference>
<gene>
    <name evidence="13" type="primary">ara12</name>
    <name evidence="13" type="ORF">LO55_5119</name>
</gene>
<feature type="chain" id="PRO_5010171370" evidence="8">
    <location>
        <begin position="24"/>
        <end position="1048"/>
    </location>
</feature>
<dbReference type="InterPro" id="IPR045051">
    <property type="entry name" value="SBT"/>
</dbReference>
<evidence type="ECO:0000256" key="6">
    <source>
        <dbReference type="PROSITE-ProRule" id="PRU01240"/>
    </source>
</evidence>
<feature type="active site" description="Charge relay system" evidence="5 6">
    <location>
        <position position="611"/>
    </location>
</feature>
<keyword evidence="3 6" id="KW-0378">Hydrolase</keyword>
<dbReference type="Gene3D" id="3.30.70.80">
    <property type="entry name" value="Peptidase S8 propeptide/proteinase inhibitor I9"/>
    <property type="match status" value="1"/>
</dbReference>
<comment type="similarity">
    <text evidence="1 6">Belongs to the peptidase S8 family.</text>
</comment>
<dbReference type="Pfam" id="PF00082">
    <property type="entry name" value="Peptidase_S8"/>
    <property type="match status" value="1"/>
</dbReference>
<feature type="region of interest" description="Disordered" evidence="7">
    <location>
        <begin position="1029"/>
        <end position="1048"/>
    </location>
</feature>
<dbReference type="Gene3D" id="2.60.120.380">
    <property type="match status" value="1"/>
</dbReference>
<keyword evidence="4 6" id="KW-0720">Serine protease</keyword>
<dbReference type="InterPro" id="IPR015500">
    <property type="entry name" value="Peptidase_S8_subtilisin-rel"/>
</dbReference>
<evidence type="ECO:0000313" key="14">
    <source>
        <dbReference type="Proteomes" id="UP000180246"/>
    </source>
</evidence>
<dbReference type="PROSITE" id="PS00138">
    <property type="entry name" value="SUBTILASE_SER"/>
    <property type="match status" value="1"/>
</dbReference>
<dbReference type="AlphaFoldDB" id="A0A1S2NGD0"/>
<dbReference type="Proteomes" id="UP000180246">
    <property type="component" value="Unassembled WGS sequence"/>
</dbReference>
<feature type="region of interest" description="Disordered" evidence="7">
    <location>
        <begin position="244"/>
        <end position="271"/>
    </location>
</feature>
<comment type="caution">
    <text evidence="13">The sequence shown here is derived from an EMBL/GenBank/DDBJ whole genome shotgun (WGS) entry which is preliminary data.</text>
</comment>
<dbReference type="PROSITE" id="PS51892">
    <property type="entry name" value="SUBTILASE"/>
    <property type="match status" value="1"/>
</dbReference>
<dbReference type="Pfam" id="PF05922">
    <property type="entry name" value="Inhibitor_I9"/>
    <property type="match status" value="1"/>
</dbReference>
<evidence type="ECO:0000259" key="10">
    <source>
        <dbReference type="Pfam" id="PF02225"/>
    </source>
</evidence>
<evidence type="ECO:0000256" key="2">
    <source>
        <dbReference type="ARBA" id="ARBA00022670"/>
    </source>
</evidence>
<dbReference type="InterPro" id="IPR034197">
    <property type="entry name" value="Peptidases_S8_3"/>
</dbReference>
<dbReference type="Pfam" id="PF17766">
    <property type="entry name" value="fn3_6"/>
    <property type="match status" value="1"/>
</dbReference>
<dbReference type="CDD" id="cd04852">
    <property type="entry name" value="Peptidases_S8_3"/>
    <property type="match status" value="1"/>
</dbReference>
<evidence type="ECO:0000256" key="5">
    <source>
        <dbReference type="PIRSR" id="PIRSR615500-1"/>
    </source>
</evidence>
<evidence type="ECO:0000259" key="12">
    <source>
        <dbReference type="Pfam" id="PF17766"/>
    </source>
</evidence>
<evidence type="ECO:0000256" key="8">
    <source>
        <dbReference type="SAM" id="SignalP"/>
    </source>
</evidence>
<dbReference type="SUPFAM" id="SSF52743">
    <property type="entry name" value="Subtilisin-like"/>
    <property type="match status" value="1"/>
</dbReference>
<dbReference type="RefSeq" id="WP_071363583.1">
    <property type="nucleotide sequence ID" value="NZ_JRYB01000001.1"/>
</dbReference>
<evidence type="ECO:0000313" key="13">
    <source>
        <dbReference type="EMBL" id="OIJ44151.1"/>
    </source>
</evidence>
<evidence type="ECO:0000256" key="4">
    <source>
        <dbReference type="ARBA" id="ARBA00022825"/>
    </source>
</evidence>
<evidence type="ECO:0000256" key="3">
    <source>
        <dbReference type="ARBA" id="ARBA00022801"/>
    </source>
</evidence>
<dbReference type="EMBL" id="JRYB01000001">
    <property type="protein sequence ID" value="OIJ44151.1"/>
    <property type="molecule type" value="Genomic_DNA"/>
</dbReference>
<sequence length="1048" mass="107851">MKLRPISAAILFALTSLSLSAQADDARRPYVVQLADKPIASYDGSVNGLAATQPRAGQRLDLNSASVQLYSGYLAQKKAAVRAAIGNAPVVHDYKVVLNGFSAMLTDAEVRALVGRGDVLAVTPDVPRELTTVSTRDFLKLTGPNGAWSKLGGLAEAGEDIIIGIVDGGVWPEHTSYADRVDANGKPTHDTSGSLAYSAPPSRWQGDCQTGEGFTTAHCNNKLIGAQYFDDIYLSTGRTTHWSEFRSSPRDSLGGDIGEGSHGTHTSTTAGGNYGVDVTMAGVNIGEMSGVAPRARLASYKVCWTYVDPSVTIGRRNSCYVGDSVAAIEKAVADGVHVINFSISGGTTLTDPVEQAFFGAANAGVIAVASAGNDGPGNQVAHISPWHTTVGASTHNREFQATVTLGNGQKYTGASMNTEPLPAEPVVDASTVGLPGANASRLALCYSASFNGGQPVLDPAKVAGKVVICNRGENDRVDKSRAVREAGGVGMIQVDNGSGLVADMHSVPSVHVTQADGQAIRSYAAATAANATAAISKFVVGVSKLNAPIMASFSSRGPNRADANVLKPDVTAPGVDIIAGGTPGLTQEQHDDIVNGTLVPPVEFVSMQGTSMSAPHVAGLSALLRQKHPTWSPAMIKSALMTTATDTFPDTLTGDIRGQLPFAQGAGHVNPTAALDPGLVYDIGEADYRKYLCGAGVTTQCAGGQIPGYDLNLPSIAVGNVLGSVTINRSVTNVSASTSSFTSQISVPGYDAVVTPATLAIEPGQTRSFTVTLTRNSAPENAWQYGTLTWTGGGHTVRSPVVARSGKLIIAPAFISSDRASGSKALSITTGFSGKMGSTVGGLKEIVRSANTVAPAPAGAIDTLAQMADACHRGLYGVRVTPVTFTANTMAAQFELFDRDTSGNGGDDLDLVLVDAAGNLAAYSATYGSDETIALAAPPAGSYRLCTLGYSTASGGSTSYGLHSVIVNTTDKGGNLRALVPANVYAGGKATVAVSWSGLPTGKRFLGGVRLLDASGAIGSTTVLQVETNQPVPKAERPQRVKAKDVGV</sequence>
<evidence type="ECO:0000256" key="7">
    <source>
        <dbReference type="SAM" id="MobiDB-lite"/>
    </source>
</evidence>
<evidence type="ECO:0000259" key="11">
    <source>
        <dbReference type="Pfam" id="PF05922"/>
    </source>
</evidence>
<feature type="signal peptide" evidence="8">
    <location>
        <begin position="1"/>
        <end position="23"/>
    </location>
</feature>
<keyword evidence="2 6" id="KW-0645">Protease</keyword>
<dbReference type="PANTHER" id="PTHR10795">
    <property type="entry name" value="PROPROTEIN CONVERTASE SUBTILISIN/KEXIN"/>
    <property type="match status" value="1"/>
</dbReference>
<dbReference type="InterPro" id="IPR036852">
    <property type="entry name" value="Peptidase_S8/S53_dom_sf"/>
</dbReference>
<feature type="compositionally biased region" description="Basic and acidic residues" evidence="7">
    <location>
        <begin position="1034"/>
        <end position="1048"/>
    </location>
</feature>
<accession>A0A1S2NGD0</accession>
<dbReference type="GO" id="GO:0004252">
    <property type="term" value="F:serine-type endopeptidase activity"/>
    <property type="evidence" value="ECO:0007669"/>
    <property type="project" value="UniProtKB-UniRule"/>
</dbReference>
<feature type="active site" description="Charge relay system" evidence="5 6">
    <location>
        <position position="262"/>
    </location>
</feature>
<feature type="domain" description="Subtilisin-like protease fibronectin type-III" evidence="12">
    <location>
        <begin position="710"/>
        <end position="802"/>
    </location>
</feature>
<dbReference type="InterPro" id="IPR000209">
    <property type="entry name" value="Peptidase_S8/S53_dom"/>
</dbReference>